<keyword evidence="4" id="KW-1185">Reference proteome</keyword>
<accession>A0AAD9FNK1</accession>
<feature type="compositionally biased region" description="Polar residues" evidence="1">
    <location>
        <begin position="498"/>
        <end position="534"/>
    </location>
</feature>
<feature type="compositionally biased region" description="Low complexity" evidence="1">
    <location>
        <begin position="40"/>
        <end position="56"/>
    </location>
</feature>
<comment type="caution">
    <text evidence="3">The sequence shown here is derived from an EMBL/GenBank/DDBJ whole genome shotgun (WGS) entry which is preliminary data.</text>
</comment>
<feature type="compositionally biased region" description="Pro residues" evidence="1">
    <location>
        <begin position="394"/>
        <end position="405"/>
    </location>
</feature>
<dbReference type="Pfam" id="PF26147">
    <property type="entry name" value="AB_HYDROLASE_YMC0-YMC35"/>
    <property type="match status" value="2"/>
</dbReference>
<reference evidence="3" key="1">
    <citation type="submission" date="2023-02" db="EMBL/GenBank/DDBJ databases">
        <title>Identification and recombinant expression of a fungal hydrolase from Papiliotrema laurentii that hydrolyzes apple cutin and clears colloidal polyester polyurethane.</title>
        <authorList>
            <consortium name="DOE Joint Genome Institute"/>
            <person name="Roman V.A."/>
            <person name="Bojanowski C."/>
            <person name="Crable B.R."/>
            <person name="Wagner D.N."/>
            <person name="Hung C.S."/>
            <person name="Nadeau L.J."/>
            <person name="Schratz L."/>
            <person name="Haridas S."/>
            <person name="Pangilinan J."/>
            <person name="Lipzen A."/>
            <person name="Na H."/>
            <person name="Yan M."/>
            <person name="Ng V."/>
            <person name="Grigoriev I.V."/>
            <person name="Spatafora J.W."/>
            <person name="Barlow D."/>
            <person name="Biffinger J."/>
            <person name="Kelley-Loughnane N."/>
            <person name="Varaljay V.A."/>
            <person name="Crookes-Goodson W.J."/>
        </authorList>
    </citation>
    <scope>NUCLEOTIDE SEQUENCE</scope>
    <source>
        <strain evidence="3">5307AH</strain>
    </source>
</reference>
<feature type="compositionally biased region" description="Basic and acidic residues" evidence="1">
    <location>
        <begin position="133"/>
        <end position="143"/>
    </location>
</feature>
<dbReference type="EMBL" id="JAODAN010000006">
    <property type="protein sequence ID" value="KAK1923414.1"/>
    <property type="molecule type" value="Genomic_DNA"/>
</dbReference>
<dbReference type="InterPro" id="IPR058934">
    <property type="entry name" value="YMC020W-like"/>
</dbReference>
<evidence type="ECO:0000313" key="4">
    <source>
        <dbReference type="Proteomes" id="UP001182556"/>
    </source>
</evidence>
<feature type="compositionally biased region" description="Low complexity" evidence="1">
    <location>
        <begin position="384"/>
        <end position="393"/>
    </location>
</feature>
<feature type="compositionally biased region" description="Basic and acidic residues" evidence="1">
    <location>
        <begin position="170"/>
        <end position="183"/>
    </location>
</feature>
<name>A0AAD9FNK1_PAPLA</name>
<dbReference type="AlphaFoldDB" id="A0AAD9FNK1"/>
<dbReference type="PANTHER" id="PTHR47349">
    <property type="entry name" value="CHROMOSOME 8, WHOLE GENOME SHOTGUN SEQUENCE"/>
    <property type="match status" value="1"/>
</dbReference>
<feature type="compositionally biased region" description="Low complexity" evidence="1">
    <location>
        <begin position="311"/>
        <end position="333"/>
    </location>
</feature>
<evidence type="ECO:0000256" key="1">
    <source>
        <dbReference type="SAM" id="MobiDB-lite"/>
    </source>
</evidence>
<feature type="compositionally biased region" description="Pro residues" evidence="1">
    <location>
        <begin position="477"/>
        <end position="486"/>
    </location>
</feature>
<feature type="domain" description="YMC020W-like alpha/beta hydrolase" evidence="2">
    <location>
        <begin position="911"/>
        <end position="1113"/>
    </location>
</feature>
<evidence type="ECO:0000259" key="2">
    <source>
        <dbReference type="Pfam" id="PF26147"/>
    </source>
</evidence>
<evidence type="ECO:0000313" key="3">
    <source>
        <dbReference type="EMBL" id="KAK1923414.1"/>
    </source>
</evidence>
<sequence>MSHTPRRSSIRSTRSRPPNSLRLPTRIATPSTATLSLIFASADPTPSSSTTSTATPEEALTRHLDGHGRGRHIGLRSRRGSSATIRTGRTQSASGTSNGVQEEQEEPIAGPSVSSPIEMPIPEVESNEMGEAMQERAQREGEGSARLNPKASSSWLRWNNPAPTFPRSSSSEDRKGKGKETDPRRRKSDAEGVGSEPSEQRPNVDEVPSLPQPADHAVSFQAKPVETVEEAKVGDGTTVGKSKWWSRTAPTTNPSSSRPASLPFSPPTSKAEAEGVSQPRPLEAIVSETQEAAPPAPSDKPALSAETHSTPLPADDPVKAAAARANPSNPSPVTLEQPDAAQTPNIGSVPSPKQPDTQSQEATPARKGWTGYLGWPSTRSNETSAAIAPSDAPQDPPQDPQPPPAASEQMAEQPPAAPVESEEPVPNSMPPPGRSSTSEPKGGWGTYFYSFVATPKSPVMNSTDTTAPIDESTDPPAEQPPAPSTPPTLAVQAASPLPTGTASQPQTVSGTASLGASPNPDASSTRKGSVSSQSGWLNYLALRASQKRITNASTASIKSGKERKSVEMAEEVMDFSGDPNFPSVEQGPEPQGRKSLEKSGPAAVGRKDESLSKKASQNLAVKNRRASIESTKSDKPSALSSSPRPRSITKPPTNSALPAPPVTAQPNFVIPTFEDTFDRPPRSLQPLQEAPQGATGLAWRAIGAVGSYVYGGQAHHHETPLGAGLREGRRVGAELPRRLGLDGGPPADDGWKHVRRVAVIGVHGWFPAKMLNSVIGEPTGTSVKFANMMGAAVKRFFDEKGVNDIRLTLMPLEGEGTIESRVDRLYKAYLSNPAWINDLRRADAVFFAAHSQGCIVTTHLISRMIAQGHIRTPLNKDAVARCEWAFGPVGLVPDYPRRRGQQPSGAEGGYQKVAMLAMCGVHLGPLYSISTSTVIQPYLQWFENAAARELFEFQDSSSGVSVAYQKALSMILENEVRIVLLASYNDQVVPIYGASFSTANHPLLLRALFVDGTSYASSDFMTNLLAFAFMLRNAGIDDQRLVEHLSEATAGGLTGLGHSAPYEDAGCYDLTVKYLFLSGPAKHPIPPLEVEPFAARDARSDFELPWIMRALVDSLEVRDLFPAELRDLKEGVVAWKPITKALKEIKKRLEPMAGRQSRLKNGVLAANGNSSSTSLNEMGTSSRVALSGMRRDW</sequence>
<feature type="compositionally biased region" description="Low complexity" evidence="1">
    <location>
        <begin position="10"/>
        <end position="20"/>
    </location>
</feature>
<protein>
    <recommendedName>
        <fullName evidence="2">YMC020W-like alpha/beta hydrolase domain-containing protein</fullName>
    </recommendedName>
</protein>
<feature type="compositionally biased region" description="Basic residues" evidence="1">
    <location>
        <begin position="69"/>
        <end position="79"/>
    </location>
</feature>
<feature type="compositionally biased region" description="Basic and acidic residues" evidence="1">
    <location>
        <begin position="59"/>
        <end position="68"/>
    </location>
</feature>
<feature type="domain" description="YMC020W-like alpha/beta hydrolase" evidence="2">
    <location>
        <begin position="752"/>
        <end position="872"/>
    </location>
</feature>
<gene>
    <name evidence="3" type="ORF">DB88DRAFT_491156</name>
</gene>
<dbReference type="PANTHER" id="PTHR47349:SF1">
    <property type="entry name" value="AER328WP"/>
    <property type="match status" value="1"/>
</dbReference>
<dbReference type="InterPro" id="IPR058933">
    <property type="entry name" value="YMC020W-like_ab_hydrolase"/>
</dbReference>
<proteinExistence type="predicted"/>
<feature type="region of interest" description="Disordered" evidence="1">
    <location>
        <begin position="547"/>
        <end position="666"/>
    </location>
</feature>
<organism evidence="3 4">
    <name type="scientific">Papiliotrema laurentii</name>
    <name type="common">Cryptococcus laurentii</name>
    <dbReference type="NCBI Taxonomy" id="5418"/>
    <lineage>
        <taxon>Eukaryota</taxon>
        <taxon>Fungi</taxon>
        <taxon>Dikarya</taxon>
        <taxon>Basidiomycota</taxon>
        <taxon>Agaricomycotina</taxon>
        <taxon>Tremellomycetes</taxon>
        <taxon>Tremellales</taxon>
        <taxon>Rhynchogastremaceae</taxon>
        <taxon>Papiliotrema</taxon>
    </lineage>
</organism>
<dbReference type="Proteomes" id="UP001182556">
    <property type="component" value="Unassembled WGS sequence"/>
</dbReference>
<feature type="region of interest" description="Disordered" evidence="1">
    <location>
        <begin position="1"/>
        <end position="534"/>
    </location>
</feature>
<feature type="compositionally biased region" description="Polar residues" evidence="1">
    <location>
        <begin position="80"/>
        <end position="101"/>
    </location>
</feature>
<feature type="compositionally biased region" description="Polar residues" evidence="1">
    <location>
        <begin position="248"/>
        <end position="259"/>
    </location>
</feature>
<feature type="compositionally biased region" description="Polar residues" evidence="1">
    <location>
        <begin position="547"/>
        <end position="557"/>
    </location>
</feature>